<proteinExistence type="predicted"/>
<protein>
    <submittedName>
        <fullName evidence="1">Uncharacterized protein</fullName>
    </submittedName>
</protein>
<organism evidence="1 2">
    <name type="scientific">Aspergillus melleus</name>
    <dbReference type="NCBI Taxonomy" id="138277"/>
    <lineage>
        <taxon>Eukaryota</taxon>
        <taxon>Fungi</taxon>
        <taxon>Dikarya</taxon>
        <taxon>Ascomycota</taxon>
        <taxon>Pezizomycotina</taxon>
        <taxon>Eurotiomycetes</taxon>
        <taxon>Eurotiomycetidae</taxon>
        <taxon>Eurotiales</taxon>
        <taxon>Aspergillaceae</taxon>
        <taxon>Aspergillus</taxon>
        <taxon>Aspergillus subgen. Circumdati</taxon>
    </lineage>
</organism>
<dbReference type="EMBL" id="JAOPJF010000008">
    <property type="protein sequence ID" value="KAK1148376.1"/>
    <property type="molecule type" value="Genomic_DNA"/>
</dbReference>
<name>A0ACC3BCC3_9EURO</name>
<accession>A0ACC3BCC3</accession>
<dbReference type="Proteomes" id="UP001177260">
    <property type="component" value="Unassembled WGS sequence"/>
</dbReference>
<evidence type="ECO:0000313" key="1">
    <source>
        <dbReference type="EMBL" id="KAK1148376.1"/>
    </source>
</evidence>
<keyword evidence="2" id="KW-1185">Reference proteome</keyword>
<comment type="caution">
    <text evidence="1">The sequence shown here is derived from an EMBL/GenBank/DDBJ whole genome shotgun (WGS) entry which is preliminary data.</text>
</comment>
<gene>
    <name evidence="1" type="ORF">N8T08_010187</name>
</gene>
<reference evidence="1 2" key="1">
    <citation type="journal article" date="2023" name="ACS Omega">
        <title>Identification of the Neoaspergillic Acid Biosynthesis Gene Cluster by Establishing an In Vitro CRISPR-Ribonucleoprotein Genetic System in Aspergillus melleus.</title>
        <authorList>
            <person name="Yuan B."/>
            <person name="Grau M.F."/>
            <person name="Murata R.M."/>
            <person name="Torok T."/>
            <person name="Venkateswaran K."/>
            <person name="Stajich J.E."/>
            <person name="Wang C.C.C."/>
        </authorList>
    </citation>
    <scope>NUCLEOTIDE SEQUENCE [LARGE SCALE GENOMIC DNA]</scope>
    <source>
        <strain evidence="1 2">IMV 1140</strain>
    </source>
</reference>
<sequence length="942" mass="104800">MAGLDLSARLSGRWLISMVTIANACSMAWFGYDQGVFSGVLISADFKKHFPETDDADISGITSSCFSLGAFFGAIFAFTLGDKLGRKKTVALGLACNVIGAVLQVVAWHLPQMIIGRVINGFGMGLTSSTCPVYQAECSKPNVRGKLVVVGSLCNTAAFCLANWMNYGLYFQGEALQWRFPLGFQLIFPIIVAMALVLIPESPRWLLLQDRPDEALQVLARLQGKGKDIHDADVSAEFLSIQSALQVERKDRVPTMDVLLCRDKTQTQRRLLLSCGTQFMQQFSGVNALGYYLPTLLQQSVGLDEEESRLLTGINATIYLVAAFCCLLIIDRFGRRKMMLYGSLTMGSCYLIASICLKVAADDPSRERLLGRVTTAMFFLYYFFYGTSFAKVPWVYNSEVNSLGWRTRGAAAATATNWMGGFIVTQFTKVGVDNIHWRFYLMFAIIVWAYFPVIYCLYPETSRRTLEDMDEIFIRHKSPIVCGNKTLTQRKRPQEFVEAEAKRIETMDEVVVGDSVKEKSPRATESAMSEKVASNIQTKDSHLPQQLRSTETEAKQKWYQYFSPSDTPAERRLILKLDGLIIVFLFLAHWAKVLDSSAMSTAYMTRTPINIFLPTADLLWGVFTLAQYKATSVTTLYALRFFVGALGGFFFPAVQWYLGSWYKRSELARRGAIFFVLSQVGSMSSGYIQAGAYARMDGQYGIQGWRWLYIICFACTIPIAILGFFLLPSTPDNCNSRFLSPAEIALAQERMKSENLEPRAPFTIPRILSILKGWRLWILVLFAFFFSQADGVSSNSGLSLWLKSQSYSVESINTITTVSPAVTIIASITNGVISDIYNAKVSLIAITAVLNIFACIVLAVWSVPVGLKFFAFFLSGTANGIAAIVYAWANEICAGNAEERALVISAMDTVGNAFGAWIPLFVWKTVDAPRYLVGYSWNLALD</sequence>
<evidence type="ECO:0000313" key="2">
    <source>
        <dbReference type="Proteomes" id="UP001177260"/>
    </source>
</evidence>